<feature type="compositionally biased region" description="Basic and acidic residues" evidence="1">
    <location>
        <begin position="314"/>
        <end position="323"/>
    </location>
</feature>
<feature type="compositionally biased region" description="Basic and acidic residues" evidence="1">
    <location>
        <begin position="24"/>
        <end position="34"/>
    </location>
</feature>
<feature type="region of interest" description="Disordered" evidence="1">
    <location>
        <begin position="879"/>
        <end position="969"/>
    </location>
</feature>
<evidence type="ECO:0000256" key="1">
    <source>
        <dbReference type="SAM" id="MobiDB-lite"/>
    </source>
</evidence>
<sequence length="1282" mass="141101">MARRAPVPMSPPKRVTRARTRTAAGKDEPSKETSKVAASLTATTTAPKRGRPRKDAVPATATSKQTSAPKRRGPKATLVQASDESDSSDDEVNVVTVRNIAKSKSTSSATTSTCTSKRGRNVAKDVIGCGESADDDDELAQPEQPKQKTIRSKNSTSSASQKTKASPSEPANKPSTRRGRKKNSGANAADPKQISAKMVPSGARHPETVPVSTALAKNKPAGNAPKKKVTFLDMTEDSDKENKPLPAPVADKRKTKGETGLRAKPVRRPVTPVSREEEQTSNPKFQSKKDPLSPKTPNKFVKPCSLGTSEAADDADRQKESRTLLKTPQISPMKALNLGPSLASPAKKIDFNATQTSTWPISNQDIRGDHDDVTTTGRELVSSSNLTMMSSPARRLPPSPYKDSMKASPRKAPIAFELTTKSDHKLSSAVKTSPLKESAIKAKDMPLPLQWSISPSQSPIKEKKSFLKSPAKRLMSFPQPFLSPSKNQRCELGGNSNEQDVSLEVQRQDTNIKQLGNIEQHSSGAEHMDCNLIVDDVSEDVSMCCDSVQNGLQEPSRQDALNMTQRSPNQDVKLVTNMEDPFMSPGKESNIFTPMRQYEVTSTNSSANSLPSFPGVPPPAPSPPVFTAGYPSQFDYRDDLADGDSDTESMMSISPSKSPVKRQSIRLVTESDHPENQPSQENRNENVGFTPLVNKLSHWEPAERERKYSRRRGIFSMTPGEDIGFRNVRHSLAIRQPVGRKSYDPRISPTTNETAEFASEDTVIHDQDIARDDDLSRYDECSFTVMDFEEGALAYYSPKNKMDLGEDLPEDFQDDTTDENTVLQEQPTITVNVAMFEETQMDAPENPHSLLPMSVTPVRSRPQYPRTVHTVSKVPLKSEDGALKIPKKRTRSFSSGVEFSSTPTTSRSKTLPSPRKARSPLKPFIPIQQEVQEPPPAPLLPETPKNAKPSNSRSPSKSPRKQPAGHEKVLQGAVVYTDVHTKEGADASGIFVELLTQMGARCVKSWNWNPRASLSPIDGVEPKESKIGITHVIFKDGGRRTLEKVREANGVVKCVGVNWVLEYDFHFDTFKSRLANNEIYSCERSNKWLDEAEYAVDVSMIPRGGQKRRKSMEPRALGNVNGTLVTLDSSTSSAGSRGSSIDLETMQEFMRLSPTPTPQSSRGSSVELDYNDTEDLFSTPKPKSKMRPSLSSKALPETPGYNYEYDYDPATAMSPTTPYYLSQGAKLIQQTCPPKQLRQGLFPASGNIDEVQNESLRMRLELARRRSLIWKPKIGSPLGRQM</sequence>
<feature type="region of interest" description="Disordered" evidence="1">
    <location>
        <begin position="1152"/>
        <end position="1197"/>
    </location>
</feature>
<feature type="compositionally biased region" description="Low complexity" evidence="1">
    <location>
        <begin position="152"/>
        <end position="168"/>
    </location>
</feature>
<name>A0AAF0DIW4_9EURO</name>
<feature type="region of interest" description="Disordered" evidence="1">
    <location>
        <begin position="637"/>
        <end position="663"/>
    </location>
</feature>
<feature type="compositionally biased region" description="Low complexity" evidence="1">
    <location>
        <begin position="214"/>
        <end position="224"/>
    </location>
</feature>
<dbReference type="InterPro" id="IPR036420">
    <property type="entry name" value="BRCT_dom_sf"/>
</dbReference>
<feature type="region of interest" description="Disordered" evidence="1">
    <location>
        <begin position="1"/>
        <end position="341"/>
    </location>
</feature>
<feature type="compositionally biased region" description="Low complexity" evidence="1">
    <location>
        <begin position="102"/>
        <end position="116"/>
    </location>
</feature>
<dbReference type="CDD" id="cd17716">
    <property type="entry name" value="BRCT_microcephalin_rpt1"/>
    <property type="match status" value="1"/>
</dbReference>
<feature type="compositionally biased region" description="Polar residues" evidence="1">
    <location>
        <begin position="892"/>
        <end position="911"/>
    </location>
</feature>
<accession>A0AAF0DIW4</accession>
<evidence type="ECO:0008006" key="4">
    <source>
        <dbReference type="Google" id="ProtNLM"/>
    </source>
</evidence>
<dbReference type="Proteomes" id="UP001219355">
    <property type="component" value="Chromosome 3"/>
</dbReference>
<proteinExistence type="predicted"/>
<dbReference type="InterPro" id="IPR022047">
    <property type="entry name" value="Microcephalin-like"/>
</dbReference>
<gene>
    <name evidence="2" type="ORF">PRK78_004994</name>
</gene>
<dbReference type="SUPFAM" id="SSF52113">
    <property type="entry name" value="BRCT domain"/>
    <property type="match status" value="1"/>
</dbReference>
<feature type="region of interest" description="Disordered" evidence="1">
    <location>
        <begin position="381"/>
        <end position="410"/>
    </location>
</feature>
<dbReference type="EMBL" id="CP120629">
    <property type="protein sequence ID" value="WEW59520.1"/>
    <property type="molecule type" value="Genomic_DNA"/>
</dbReference>
<feature type="compositionally biased region" description="Polar residues" evidence="1">
    <location>
        <begin position="648"/>
        <end position="657"/>
    </location>
</feature>
<feature type="compositionally biased region" description="Basic and acidic residues" evidence="1">
    <location>
        <begin position="250"/>
        <end position="261"/>
    </location>
</feature>
<evidence type="ECO:0000313" key="3">
    <source>
        <dbReference type="Proteomes" id="UP001219355"/>
    </source>
</evidence>
<organism evidence="2 3">
    <name type="scientific">Emydomyces testavorans</name>
    <dbReference type="NCBI Taxonomy" id="2070801"/>
    <lineage>
        <taxon>Eukaryota</taxon>
        <taxon>Fungi</taxon>
        <taxon>Dikarya</taxon>
        <taxon>Ascomycota</taxon>
        <taxon>Pezizomycotina</taxon>
        <taxon>Eurotiomycetes</taxon>
        <taxon>Eurotiomycetidae</taxon>
        <taxon>Onygenales</taxon>
        <taxon>Nannizziopsiaceae</taxon>
        <taxon>Emydomyces</taxon>
    </lineage>
</organism>
<dbReference type="GO" id="GO:0000278">
    <property type="term" value="P:mitotic cell cycle"/>
    <property type="evidence" value="ECO:0007669"/>
    <property type="project" value="TreeGrafter"/>
</dbReference>
<feature type="compositionally biased region" description="Polar residues" evidence="1">
    <location>
        <begin position="381"/>
        <end position="390"/>
    </location>
</feature>
<feature type="compositionally biased region" description="Low complexity" evidence="1">
    <location>
        <begin position="942"/>
        <end position="957"/>
    </location>
</feature>
<evidence type="ECO:0000313" key="2">
    <source>
        <dbReference type="EMBL" id="WEW59520.1"/>
    </source>
</evidence>
<dbReference type="PANTHER" id="PTHR14625">
    <property type="entry name" value="MICROCEPHALIN"/>
    <property type="match status" value="1"/>
</dbReference>
<keyword evidence="3" id="KW-1185">Reference proteome</keyword>
<protein>
    <recommendedName>
        <fullName evidence="4">BRCT domain-containing protein</fullName>
    </recommendedName>
</protein>
<feature type="compositionally biased region" description="Acidic residues" evidence="1">
    <location>
        <begin position="83"/>
        <end position="92"/>
    </location>
</feature>
<dbReference type="PANTHER" id="PTHR14625:SF3">
    <property type="entry name" value="MICROCEPHALIN"/>
    <property type="match status" value="1"/>
</dbReference>
<reference evidence="2" key="1">
    <citation type="submission" date="2023-03" db="EMBL/GenBank/DDBJ databases">
        <title>Emydomyces testavorans Genome Sequence.</title>
        <authorList>
            <person name="Hoyer L."/>
        </authorList>
    </citation>
    <scope>NUCLEOTIDE SEQUENCE</scope>
    <source>
        <strain evidence="2">16-2883</strain>
    </source>
</reference>
<dbReference type="Gene3D" id="3.40.50.10190">
    <property type="entry name" value="BRCT domain"/>
    <property type="match status" value="1"/>
</dbReference>